<keyword evidence="3" id="KW-0812">Transmembrane</keyword>
<dbReference type="Pfam" id="PF02104">
    <property type="entry name" value="SURF1"/>
    <property type="match status" value="1"/>
</dbReference>
<comment type="subcellular location">
    <subcellularLocation>
        <location evidence="1">Membrane</location>
    </subcellularLocation>
    <subcellularLocation>
        <location evidence="6">Mitochondrion inner membrane</location>
        <topology evidence="6">Multi-pass membrane protein</topology>
    </subcellularLocation>
</comment>
<dbReference type="GO" id="GO:0005743">
    <property type="term" value="C:mitochondrial inner membrane"/>
    <property type="evidence" value="ECO:0007669"/>
    <property type="project" value="UniProtKB-SubCell"/>
</dbReference>
<evidence type="ECO:0000256" key="4">
    <source>
        <dbReference type="ARBA" id="ARBA00022989"/>
    </source>
</evidence>
<name>A0A7I8W514_9ANNE</name>
<organism evidence="7 8">
    <name type="scientific">Dimorphilus gyrociliatus</name>
    <dbReference type="NCBI Taxonomy" id="2664684"/>
    <lineage>
        <taxon>Eukaryota</taxon>
        <taxon>Metazoa</taxon>
        <taxon>Spiralia</taxon>
        <taxon>Lophotrochozoa</taxon>
        <taxon>Annelida</taxon>
        <taxon>Polychaeta</taxon>
        <taxon>Polychaeta incertae sedis</taxon>
        <taxon>Dinophilidae</taxon>
        <taxon>Dimorphilus</taxon>
    </lineage>
</organism>
<evidence type="ECO:0000313" key="7">
    <source>
        <dbReference type="EMBL" id="CAD5123282.1"/>
    </source>
</evidence>
<protein>
    <recommendedName>
        <fullName evidence="6">SURF1-like protein</fullName>
    </recommendedName>
</protein>
<reference evidence="7 8" key="1">
    <citation type="submission" date="2020-08" db="EMBL/GenBank/DDBJ databases">
        <authorList>
            <person name="Hejnol A."/>
        </authorList>
    </citation>
    <scope>NUCLEOTIDE SEQUENCE [LARGE SCALE GENOMIC DNA]</scope>
</reference>
<dbReference type="InterPro" id="IPR002994">
    <property type="entry name" value="Surf1/Shy1"/>
</dbReference>
<dbReference type="GO" id="GO:0033617">
    <property type="term" value="P:mitochondrial respiratory chain complex IV assembly"/>
    <property type="evidence" value="ECO:0007669"/>
    <property type="project" value="TreeGrafter"/>
</dbReference>
<gene>
    <name evidence="7" type="ORF">DGYR_LOCUS10969</name>
</gene>
<comment type="similarity">
    <text evidence="2 6">Belongs to the SURF1 family.</text>
</comment>
<keyword evidence="4" id="KW-1133">Transmembrane helix</keyword>
<dbReference type="AlphaFoldDB" id="A0A7I8W514"/>
<dbReference type="PROSITE" id="PS50895">
    <property type="entry name" value="SURF1"/>
    <property type="match status" value="1"/>
</dbReference>
<dbReference type="PANTHER" id="PTHR23427:SF2">
    <property type="entry name" value="SURFEIT LOCUS PROTEIN 1"/>
    <property type="match status" value="1"/>
</dbReference>
<evidence type="ECO:0000313" key="8">
    <source>
        <dbReference type="Proteomes" id="UP000549394"/>
    </source>
</evidence>
<evidence type="ECO:0000256" key="1">
    <source>
        <dbReference type="ARBA" id="ARBA00004370"/>
    </source>
</evidence>
<proteinExistence type="inferred from homology"/>
<keyword evidence="8" id="KW-1185">Reference proteome</keyword>
<keyword evidence="5" id="KW-0472">Membrane</keyword>
<comment type="function">
    <text evidence="6">Probably involved in the biogenesis of the COX complex.</text>
</comment>
<evidence type="ECO:0000256" key="3">
    <source>
        <dbReference type="ARBA" id="ARBA00022692"/>
    </source>
</evidence>
<evidence type="ECO:0000256" key="2">
    <source>
        <dbReference type="ARBA" id="ARBA00007165"/>
    </source>
</evidence>
<keyword evidence="6" id="KW-0496">Mitochondrion</keyword>
<dbReference type="PANTHER" id="PTHR23427">
    <property type="entry name" value="SURFEIT LOCUS PROTEIN"/>
    <property type="match status" value="1"/>
</dbReference>
<dbReference type="Proteomes" id="UP000549394">
    <property type="component" value="Unassembled WGS sequence"/>
</dbReference>
<accession>A0A7I8W514</accession>
<keyword evidence="6" id="KW-0999">Mitochondrion inner membrane</keyword>
<dbReference type="CDD" id="cd06662">
    <property type="entry name" value="SURF1"/>
    <property type="match status" value="1"/>
</dbReference>
<evidence type="ECO:0000256" key="5">
    <source>
        <dbReference type="ARBA" id="ARBA00023136"/>
    </source>
</evidence>
<dbReference type="InterPro" id="IPR045214">
    <property type="entry name" value="Surf1/Surf4"/>
</dbReference>
<comment type="caution">
    <text evidence="7">The sequence shown here is derived from an EMBL/GenBank/DDBJ whole genome shotgun (WGS) entry which is preliminary data.</text>
</comment>
<evidence type="ECO:0000256" key="6">
    <source>
        <dbReference type="RuleBase" id="RU363076"/>
    </source>
</evidence>
<dbReference type="OrthoDB" id="10040024at2759"/>
<sequence>MQSSHSEGGNYALLVVPLAAAALGTWQVQRRKWKLGLIEDLQKRTTAEPVELPVDFQELEDMEYRKVKVTGRFDHRREICIEPRSRLESDDSKRSGLGSSSATIGAHIITPFILEDRNSTILINRGWVPRGKVKPNSRPEGQINNTITLTGVVRTTEKRQYTKNKPEMNQWFNRDVEEMSYYLDTDPVFLDADHSSTIPGGPIGGQTRVTLRNEHFSYIITW</sequence>
<dbReference type="EMBL" id="CAJFCJ010000019">
    <property type="protein sequence ID" value="CAD5123282.1"/>
    <property type="molecule type" value="Genomic_DNA"/>
</dbReference>